<dbReference type="InterPro" id="IPR029033">
    <property type="entry name" value="His_PPase_superfam"/>
</dbReference>
<proteinExistence type="predicted"/>
<keyword evidence="2" id="KW-1185">Reference proteome</keyword>
<evidence type="ECO:0000313" key="1">
    <source>
        <dbReference type="EMBL" id="QIN84075.1"/>
    </source>
</evidence>
<gene>
    <name evidence="1" type="ORF">GBA63_16550</name>
</gene>
<organism evidence="1 2">
    <name type="scientific">Rubrobacter tropicus</name>
    <dbReference type="NCBI Taxonomy" id="2653851"/>
    <lineage>
        <taxon>Bacteria</taxon>
        <taxon>Bacillati</taxon>
        <taxon>Actinomycetota</taxon>
        <taxon>Rubrobacteria</taxon>
        <taxon>Rubrobacterales</taxon>
        <taxon>Rubrobacteraceae</taxon>
        <taxon>Rubrobacter</taxon>
    </lineage>
</organism>
<dbReference type="CDD" id="cd07067">
    <property type="entry name" value="HP_PGM_like"/>
    <property type="match status" value="1"/>
</dbReference>
<dbReference type="SUPFAM" id="SSF53254">
    <property type="entry name" value="Phosphoglycerate mutase-like"/>
    <property type="match status" value="1"/>
</dbReference>
<dbReference type="InterPro" id="IPR013078">
    <property type="entry name" value="His_Pase_superF_clade-1"/>
</dbReference>
<dbReference type="EMBL" id="CP045119">
    <property type="protein sequence ID" value="QIN84075.1"/>
    <property type="molecule type" value="Genomic_DNA"/>
</dbReference>
<protein>
    <recommendedName>
        <fullName evidence="3">Phosphohistidine phosphatase SixA</fullName>
    </recommendedName>
</protein>
<dbReference type="KEGG" id="rub:GBA63_16550"/>
<dbReference type="RefSeq" id="WP_166177919.1">
    <property type="nucleotide sequence ID" value="NZ_CP045119.1"/>
</dbReference>
<sequence length="170" mass="18488">MDVYLVRHASAHGRDPERWPDDSLRPLTPEGEEAFRHSLPGLVQLAPRVDALLSSPFERAWRTAEVLAELEGWPAPKAWASLEPTLPPDRAARVLEAYEAAGTVALVGHRPGLHELASYLLTGEANGAEITIKKGGVVCVRFDGALSPGTGQLRWLATPKMLRAMAEAIR</sequence>
<dbReference type="AlphaFoldDB" id="A0A6G8QC53"/>
<dbReference type="SMART" id="SM00855">
    <property type="entry name" value="PGAM"/>
    <property type="match status" value="1"/>
</dbReference>
<dbReference type="Pfam" id="PF00300">
    <property type="entry name" value="His_Phos_1"/>
    <property type="match status" value="1"/>
</dbReference>
<evidence type="ECO:0000313" key="2">
    <source>
        <dbReference type="Proteomes" id="UP000501452"/>
    </source>
</evidence>
<reference evidence="1 2" key="1">
    <citation type="submission" date="2019-10" db="EMBL/GenBank/DDBJ databases">
        <title>Rubrobacter sp nov SCSIO 52090 isolated from a deep-sea sediment in the South China Sea.</title>
        <authorList>
            <person name="Chen R.W."/>
        </authorList>
    </citation>
    <scope>NUCLEOTIDE SEQUENCE [LARGE SCALE GENOMIC DNA]</scope>
    <source>
        <strain evidence="1 2">SCSIO 52909</strain>
    </source>
</reference>
<evidence type="ECO:0008006" key="3">
    <source>
        <dbReference type="Google" id="ProtNLM"/>
    </source>
</evidence>
<dbReference type="Gene3D" id="3.40.50.1240">
    <property type="entry name" value="Phosphoglycerate mutase-like"/>
    <property type="match status" value="1"/>
</dbReference>
<accession>A0A6G8QC53</accession>
<dbReference type="Proteomes" id="UP000501452">
    <property type="component" value="Chromosome"/>
</dbReference>
<name>A0A6G8QC53_9ACTN</name>